<dbReference type="Proteomes" id="UP001433508">
    <property type="component" value="Unassembled WGS sequence"/>
</dbReference>
<accession>A0ACC3SQU7</accession>
<proteinExistence type="predicted"/>
<reference evidence="2" key="1">
    <citation type="journal article" date="2024" name="Front. Bioeng. Biotechnol.">
        <title>Genome-scale model development and genomic sequencing of the oleaginous clade Lipomyces.</title>
        <authorList>
            <person name="Czajka J.J."/>
            <person name="Han Y."/>
            <person name="Kim J."/>
            <person name="Mondo S.J."/>
            <person name="Hofstad B.A."/>
            <person name="Robles A."/>
            <person name="Haridas S."/>
            <person name="Riley R."/>
            <person name="LaButti K."/>
            <person name="Pangilinan J."/>
            <person name="Andreopoulos W."/>
            <person name="Lipzen A."/>
            <person name="Yan J."/>
            <person name="Wang M."/>
            <person name="Ng V."/>
            <person name="Grigoriev I.V."/>
            <person name="Spatafora J.W."/>
            <person name="Magnuson J.K."/>
            <person name="Baker S.E."/>
            <person name="Pomraning K.R."/>
        </authorList>
    </citation>
    <scope>NUCLEOTIDE SEQUENCE [LARGE SCALE GENOMIC DNA]</scope>
    <source>
        <strain evidence="2">CBS 7786</strain>
    </source>
</reference>
<sequence>MVMSTSVENAPFMTTFQAVVKESIKSSRIIRVRTGCITCKRRHLKCDERKPICKRCSKAKIACVYHSSNYYFRTKSYSGSQVSLAGDEPEQEQGALTDMIQNMQGGLTGGGEYSGPTTVAEEVPVDFSIESSGPALINGKSDHITVSDVDWHSNHSQSQGTPSSKVAISNLLKESSSDCENGMACQLQSSSAVDTYHVTGALIQISDDEYGLIQNFVKRIGPWFDLFDSENSFSTDVTRMGFYSPTIMKSILAISSKQLALTSTYDYKISVQYYDDTLKFVRQALANNNSVSASLEAVFIATVVLSVYEMLEPAATDWQRHLKGAMSQAISLGVSSKSKGSLKTAFWSYARQDVANSMLSGNVLGFSPPLWQIDMTTWSSEPKWSVGIAANNAVYLWGLVTNYCAQQGNGYQDMTLGAEELEDCLALWRSRLDDTFEPLWVADGYEDGITRYFYHPPEAGLAIQIYYSAKLMLAVRKPPPKDVNIIQHCRKLKQSLASGCDRIIGISLCCKDEPASLLSIHCLHAGILHTVNRRTRHVQILLSYSRRPQPM</sequence>
<gene>
    <name evidence="1" type="ORF">V1525DRAFT_414600</name>
</gene>
<keyword evidence="2" id="KW-1185">Reference proteome</keyword>
<name>A0ACC3SQU7_LIPKO</name>
<evidence type="ECO:0000313" key="2">
    <source>
        <dbReference type="Proteomes" id="UP001433508"/>
    </source>
</evidence>
<evidence type="ECO:0000313" key="1">
    <source>
        <dbReference type="EMBL" id="KAK9233982.1"/>
    </source>
</evidence>
<protein>
    <submittedName>
        <fullName evidence="1">Uncharacterized protein</fullName>
    </submittedName>
</protein>
<comment type="caution">
    <text evidence="1">The sequence shown here is derived from an EMBL/GenBank/DDBJ whole genome shotgun (WGS) entry which is preliminary data.</text>
</comment>
<dbReference type="EMBL" id="MU971537">
    <property type="protein sequence ID" value="KAK9233982.1"/>
    <property type="molecule type" value="Genomic_DNA"/>
</dbReference>
<organism evidence="1 2">
    <name type="scientific">Lipomyces kononenkoae</name>
    <name type="common">Yeast</name>
    <dbReference type="NCBI Taxonomy" id="34357"/>
    <lineage>
        <taxon>Eukaryota</taxon>
        <taxon>Fungi</taxon>
        <taxon>Dikarya</taxon>
        <taxon>Ascomycota</taxon>
        <taxon>Saccharomycotina</taxon>
        <taxon>Lipomycetes</taxon>
        <taxon>Lipomycetales</taxon>
        <taxon>Lipomycetaceae</taxon>
        <taxon>Lipomyces</taxon>
    </lineage>
</organism>